<dbReference type="RefSeq" id="WP_309263816.1">
    <property type="nucleotide sequence ID" value="NZ_JARUHG010000007.1"/>
</dbReference>
<dbReference type="Gene3D" id="1.20.5.170">
    <property type="match status" value="3"/>
</dbReference>
<feature type="domain" description="Trimeric autotransporter adhesin YadA-like stalk" evidence="4">
    <location>
        <begin position="978"/>
        <end position="1012"/>
    </location>
</feature>
<feature type="domain" description="Trimeric autotransporter adhesin YadA-like head" evidence="3">
    <location>
        <begin position="341"/>
        <end position="364"/>
    </location>
</feature>
<evidence type="ECO:0000256" key="1">
    <source>
        <dbReference type="ARBA" id="ARBA00022448"/>
    </source>
</evidence>
<accession>A0ABU1CIC3</accession>
<feature type="domain" description="Trimeric autotransporter adhesin YadA-like stalk" evidence="4">
    <location>
        <begin position="1591"/>
        <end position="1634"/>
    </location>
</feature>
<proteinExistence type="predicted"/>
<feature type="domain" description="Trimeric autotransporter adhesin YadA-like head" evidence="3">
    <location>
        <begin position="282"/>
        <end position="308"/>
    </location>
</feature>
<feature type="domain" description="Trimeric autotransporter adhesin YadA-like stalk" evidence="4">
    <location>
        <begin position="1177"/>
        <end position="1219"/>
    </location>
</feature>
<sequence length="1921" mass="187584">MNKIFRIVFNTTTGRFVVASEMAKGRTKPGGGERTALGMAVMTGAIGVLSGVSGASYAGVVVNGNPQEATVGCELITDSATTTWTVSNSAASCLAPSLAGSASGQGNPGTDAIFYASNGSNGYEDSLNLGGYLDVWKTATFHGGIAMDGQKITGLANGTAATDAATFGQLTNATRYFKAGGLNDGTDDASIGSYGGRNVAIGAGALGGNTAGGTNVSSVSVGENTVSYQNGVAVGAAAKATASFATAIGSAANATGGQTLAAGYGANASGPQSTAVGSMSAAAGTNSTALGFSASAAGNRSTAIGQQSYVDANTSYGLAVGRMAAVSANGAIAVGNEANVSGVNALAMGYTAKATGDYSQAIGGAASAGGARSVALGDAASASANSSVALGSSSVADRANTISVGTSSSQRQIVNVAAGTQATDAVNVSQLDTATRYLRVNDKAGAVPVIGNYSANGIAIGEGTAIGGLTNTGSAQIAMGYNAKADGNNTIALGVGASVAQDTVYGNTADLIAIGSNSVANYGHSVAIGGNAKANPAGNGTNGFGYVVAVGDSASGTQVHTTVLGALSSATAADATALGYQSVADRANTVSVGSSTNQRQIVNVAAGTQATDAANVGQLNNATRYFKAGGANDGTDDASIVGTSVAVGSGAKAVSGSTPYNTTGYNNSVAIGHNANTGNGAGAIAIGDSAKTDYTGISIGAGADTSASRQSIAMGISSQAAGYAAEAIGYQASAAGGNSVALGVNSSASATDSIAVGNQAKASVANSVALGANSTTTANLASAAYNPGSATLSGTASAANGEVSIGSASKERRLTNLAAGSAATDAVNVSQLQAEDATVDKLGGDAAARLGGGATYSATTGAISAPSYALANANTIGGTTGAAADVGAGFAKVDSALGVLNTTANKGFNISADAGATSQNIAPGGTVKFSAGPNASVTRSGDTITMSVVSNPTFSGLVTANGGFKVGASQLIDMGANKVTNVASGTAATDAVNKSQLDAVAATAMSFTANDASGGVVSRTLGQTLAIKGAASTAGTYSGANLKTVTDPATGTINVQMADSPKFGNVVVNASNSGKIAGVADGLVASGSKEAVNGGQLYTTNQQVTTLDGRVTTAEGNIGTLNTKVTSIDGRVTQNTTDIATINSTIAGMGSTVADAVMYDSAAHDKVTLGAAGTPVQVTNVKAGALSAASTDAVNGSQLYTTNQAVAQNTSDIATVKSDVTTIDGRVTKNEGDISTLNTNVSNLDGRVSNVEGSITSITTQLNNGEVGLVQQDATSRVITVAKASDGGEVNFAGTAGARKLSGVAAGAVTATSTEAVNGSQLKATNDAVAQNAADIDTLDGRVTANEDSIASLDSRVTTNEGDISTLKTDVTSIDGRVTKNEGDISTLNTNVSSLDARVTQNTTDLSSLTTNVSSIDSRVTNVEGSVTNITTQLNNGEIGLVQYDDAAQAVTVAAGKGGASVDFRNAAGASRRLKSVAAGAQDEDAANVGQLKNAMGGTATYDANGAYTGPAYTVTNADGSTSQVNGVGDAISNIDGRVYNNTTQLQTIVTQISGGTIGLVQQSAAGANLTVGKDTDGAAVDFGGTAGARKLVNVADGQVAAGSKEAVNGGQLQAVSQSMAAAIGGGSQVNADGTISAPTFTVTNADGSTSQVHTMGDAVTQIDSRVTNIDNRITNVEGSVANITTQINNGEVGLVKQDAATKEVTVAKDTGGTSVNVAGTAGNRTVTGVAAGVADNDAVNVGQLKQAGVISADGQARPVIAYDGSEKTSITLGDGSQPVAIHNVADGVADHDAVNVGQLNTRLQQASTEIVQEANTYTDSRINDVWNTMDKVGTELAKQDQRISSQGAMSMATAQMASGAAAAAVGNPNGAWSVGVGYEQGQGALSAGYAKPVGKKSQISFGAAFSGNDNSIGVGFAHKL</sequence>
<dbReference type="EMBL" id="JARUHG010000007">
    <property type="protein sequence ID" value="MDR0184695.1"/>
    <property type="molecule type" value="Genomic_DNA"/>
</dbReference>
<feature type="domain" description="Trimeric autotransporter adhesin YadA-like stalk" evidence="4">
    <location>
        <begin position="1075"/>
        <end position="1117"/>
    </location>
</feature>
<evidence type="ECO:0000259" key="3">
    <source>
        <dbReference type="Pfam" id="PF05658"/>
    </source>
</evidence>
<keyword evidence="7" id="KW-1185">Reference proteome</keyword>
<dbReference type="SUPFAM" id="SSF101967">
    <property type="entry name" value="Adhesin YadA, collagen-binding domain"/>
    <property type="match status" value="6"/>
</dbReference>
<feature type="domain" description="Trimeric autotransporter adhesin YadA-like stalk" evidence="4">
    <location>
        <begin position="412"/>
        <end position="436"/>
    </location>
</feature>
<gene>
    <name evidence="6" type="ORF">P8609_17160</name>
</gene>
<feature type="domain" description="Trimeric autotransporter adhesin YadA-like stalk" evidence="4">
    <location>
        <begin position="1300"/>
        <end position="1338"/>
    </location>
</feature>
<dbReference type="InterPro" id="IPR024973">
    <property type="entry name" value="ESPR"/>
</dbReference>
<dbReference type="Gene3D" id="6.10.250.2040">
    <property type="match status" value="1"/>
</dbReference>
<feature type="domain" description="ESPR" evidence="5">
    <location>
        <begin position="1"/>
        <end position="39"/>
    </location>
</feature>
<feature type="domain" description="Trimeric autotransporter adhesin YadA-like head" evidence="3">
    <location>
        <begin position="727"/>
        <end position="746"/>
    </location>
</feature>
<feature type="domain" description="Trimeric autotransporter adhesin YadA-like head" evidence="3">
    <location>
        <begin position="570"/>
        <end position="595"/>
    </location>
</feature>
<feature type="domain" description="Trimeric autotransporter adhesin YadA-like stalk" evidence="4">
    <location>
        <begin position="1782"/>
        <end position="1815"/>
    </location>
</feature>
<evidence type="ECO:0000256" key="2">
    <source>
        <dbReference type="ARBA" id="ARBA00022927"/>
    </source>
</evidence>
<feature type="domain" description="Trimeric autotransporter adhesin YadA-like stalk" evidence="4">
    <location>
        <begin position="600"/>
        <end position="632"/>
    </location>
</feature>
<dbReference type="CDD" id="cd12820">
    <property type="entry name" value="LbR_YadA-like"/>
    <property type="match status" value="2"/>
</dbReference>
<dbReference type="InterPro" id="IPR045584">
    <property type="entry name" value="Pilin-like"/>
</dbReference>
<organism evidence="6 7">
    <name type="scientific">Lysobacter arvi</name>
    <dbReference type="NCBI Taxonomy" id="3038776"/>
    <lineage>
        <taxon>Bacteria</taxon>
        <taxon>Pseudomonadati</taxon>
        <taxon>Pseudomonadota</taxon>
        <taxon>Gammaproteobacteria</taxon>
        <taxon>Lysobacterales</taxon>
        <taxon>Lysobacteraceae</taxon>
        <taxon>Lysobacter</taxon>
    </lineage>
</organism>
<comment type="caution">
    <text evidence="6">The sequence shown here is derived from an EMBL/GenBank/DDBJ whole genome shotgun (WGS) entry which is preliminary data.</text>
</comment>
<feature type="domain" description="Trimeric autotransporter adhesin YadA-like stalk" evidence="4">
    <location>
        <begin position="151"/>
        <end position="181"/>
    </location>
</feature>
<evidence type="ECO:0000259" key="4">
    <source>
        <dbReference type="Pfam" id="PF05662"/>
    </source>
</evidence>
<feature type="domain" description="Trimeric autotransporter adhesin YadA-like head" evidence="3">
    <location>
        <begin position="477"/>
        <end position="497"/>
    </location>
</feature>
<protein>
    <submittedName>
        <fullName evidence="6">ESPR-type extended signal peptide-containing protein</fullName>
    </submittedName>
</protein>
<keyword evidence="2" id="KW-0653">Protein transport</keyword>
<feature type="domain" description="Trimeric autotransporter adhesin YadA-like head" evidence="3">
    <location>
        <begin position="254"/>
        <end position="278"/>
    </location>
</feature>
<feature type="domain" description="Trimeric autotransporter adhesin YadA-like stalk" evidence="4">
    <location>
        <begin position="1727"/>
        <end position="1748"/>
    </location>
</feature>
<evidence type="ECO:0000313" key="7">
    <source>
        <dbReference type="Proteomes" id="UP001233535"/>
    </source>
</evidence>
<feature type="domain" description="Trimeric autotransporter adhesin YadA-like head" evidence="3">
    <location>
        <begin position="368"/>
        <end position="394"/>
    </location>
</feature>
<dbReference type="Proteomes" id="UP001233535">
    <property type="component" value="Unassembled WGS sequence"/>
</dbReference>
<dbReference type="InterPro" id="IPR011049">
    <property type="entry name" value="Serralysin-like_metalloprot_C"/>
</dbReference>
<feature type="domain" description="Trimeric autotransporter adhesin YadA-like stalk" evidence="4">
    <location>
        <begin position="813"/>
        <end position="845"/>
    </location>
</feature>
<dbReference type="InterPro" id="IPR008635">
    <property type="entry name" value="Coiled_stalk_dom"/>
</dbReference>
<dbReference type="SUPFAM" id="SSF54523">
    <property type="entry name" value="Pili subunits"/>
    <property type="match status" value="1"/>
</dbReference>
<feature type="domain" description="Trimeric autotransporter adhesin YadA-like head" evidence="3">
    <location>
        <begin position="229"/>
        <end position="251"/>
    </location>
</feature>
<feature type="domain" description="Trimeric autotransporter adhesin YadA-like head" evidence="3">
    <location>
        <begin position="748"/>
        <end position="774"/>
    </location>
</feature>
<dbReference type="Pfam" id="PF13018">
    <property type="entry name" value="ESPR"/>
    <property type="match status" value="1"/>
</dbReference>
<dbReference type="Pfam" id="PF05658">
    <property type="entry name" value="YadA_head"/>
    <property type="match status" value="10"/>
</dbReference>
<dbReference type="Gene3D" id="3.30.1300.30">
    <property type="entry name" value="GSPII I/J protein-like"/>
    <property type="match status" value="1"/>
</dbReference>
<feature type="domain" description="Trimeric autotransporter adhesin YadA-like head" evidence="3">
    <location>
        <begin position="512"/>
        <end position="532"/>
    </location>
</feature>
<name>A0ABU1CIC3_9GAMM</name>
<dbReference type="Pfam" id="PF05662">
    <property type="entry name" value="YadA_stalk"/>
    <property type="match status" value="12"/>
</dbReference>
<dbReference type="Gene3D" id="1.20.5.340">
    <property type="match status" value="3"/>
</dbReference>
<evidence type="ECO:0000313" key="6">
    <source>
        <dbReference type="EMBL" id="MDR0184695.1"/>
    </source>
</evidence>
<dbReference type="Gene3D" id="2.150.10.10">
    <property type="entry name" value="Serralysin-like metalloprotease, C-terminal"/>
    <property type="match status" value="5"/>
</dbReference>
<evidence type="ECO:0000259" key="5">
    <source>
        <dbReference type="Pfam" id="PF13018"/>
    </source>
</evidence>
<feature type="domain" description="Trimeric autotransporter adhesin YadA-like stalk" evidence="4">
    <location>
        <begin position="1477"/>
        <end position="1510"/>
    </location>
</feature>
<reference evidence="6 7" key="1">
    <citation type="submission" date="2023-04" db="EMBL/GenBank/DDBJ databases">
        <title>Lysobacter sp. strain UC isolated from soil sample.</title>
        <authorList>
            <person name="Choksket S."/>
            <person name="Harshvardhan F."/>
            <person name="Rana R."/>
            <person name="Patil P.B."/>
            <person name="Korpole S."/>
        </authorList>
    </citation>
    <scope>NUCLEOTIDE SEQUENCE [LARGE SCALE GENOMIC DNA]</scope>
    <source>
        <strain evidence="6 7">UC</strain>
    </source>
</reference>
<keyword evidence="1" id="KW-0813">Transport</keyword>
<dbReference type="InterPro" id="IPR008640">
    <property type="entry name" value="Adhesin_Head_dom"/>
</dbReference>